<gene>
    <name evidence="2" type="ORF">SI7747_11015014</name>
    <name evidence="3" type="ORF">SI8410_11016185</name>
</gene>
<dbReference type="GO" id="GO:0006952">
    <property type="term" value="P:defense response"/>
    <property type="evidence" value="ECO:0007669"/>
    <property type="project" value="InterPro"/>
</dbReference>
<dbReference type="Gene3D" id="2.60.20.30">
    <property type="match status" value="1"/>
</dbReference>
<dbReference type="AlphaFoldDB" id="A0A7I8L629"/>
<dbReference type="InterPro" id="IPR015201">
    <property type="entry name" value="Antimicrobial_MiAMP1"/>
</dbReference>
<dbReference type="EMBL" id="LR743598">
    <property type="protein sequence ID" value="CAA2629376.1"/>
    <property type="molecule type" value="Genomic_DNA"/>
</dbReference>
<dbReference type="GO" id="GO:0045926">
    <property type="term" value="P:negative regulation of growth"/>
    <property type="evidence" value="ECO:0007669"/>
    <property type="project" value="InterPro"/>
</dbReference>
<reference evidence="3" key="1">
    <citation type="submission" date="2020-02" db="EMBL/GenBank/DDBJ databases">
        <authorList>
            <person name="Scholz U."/>
            <person name="Mascher M."/>
            <person name="Fiebig A."/>
        </authorList>
    </citation>
    <scope>NUCLEOTIDE SEQUENCE</scope>
</reference>
<evidence type="ECO:0000313" key="3">
    <source>
        <dbReference type="EMBL" id="CAA7405507.1"/>
    </source>
</evidence>
<feature type="signal peptide" evidence="1">
    <location>
        <begin position="1"/>
        <end position="26"/>
    </location>
</feature>
<sequence length="114" mass="12036">MARHSATLFAAAALLVLAMAADMAGASQLNIYNGSGCTGQTTYCRDRACCIVPSDAVSYRFYYNPEWKAYLYASSNCTGTSNGVIDASADCVAGVSFKSAFLTDNNGIEMVTDN</sequence>
<protein>
    <submittedName>
        <fullName evidence="3">Uncharacterized protein</fullName>
    </submittedName>
</protein>
<evidence type="ECO:0000313" key="2">
    <source>
        <dbReference type="EMBL" id="CAA2629376.1"/>
    </source>
</evidence>
<accession>A0A7I8L629</accession>
<dbReference type="EMBL" id="LR746274">
    <property type="protein sequence ID" value="CAA7405507.1"/>
    <property type="molecule type" value="Genomic_DNA"/>
</dbReference>
<keyword evidence="4" id="KW-1185">Reference proteome</keyword>
<feature type="chain" id="PRO_5045020063" evidence="1">
    <location>
        <begin position="27"/>
        <end position="114"/>
    </location>
</feature>
<name>A0A7I8L629_SPIIN</name>
<dbReference type="Proteomes" id="UP000663760">
    <property type="component" value="Chromosome 11"/>
</dbReference>
<dbReference type="OrthoDB" id="10404276at2759"/>
<evidence type="ECO:0000256" key="1">
    <source>
        <dbReference type="SAM" id="SignalP"/>
    </source>
</evidence>
<dbReference type="InterPro" id="IPR015791">
    <property type="entry name" value="Antimic/Inh_G_crystallin-like"/>
</dbReference>
<proteinExistence type="predicted"/>
<keyword evidence="1" id="KW-0732">Signal</keyword>
<evidence type="ECO:0000313" key="4">
    <source>
        <dbReference type="Proteomes" id="UP000663760"/>
    </source>
</evidence>
<organism evidence="3 4">
    <name type="scientific">Spirodela intermedia</name>
    <name type="common">Intermediate duckweed</name>
    <dbReference type="NCBI Taxonomy" id="51605"/>
    <lineage>
        <taxon>Eukaryota</taxon>
        <taxon>Viridiplantae</taxon>
        <taxon>Streptophyta</taxon>
        <taxon>Embryophyta</taxon>
        <taxon>Tracheophyta</taxon>
        <taxon>Spermatophyta</taxon>
        <taxon>Magnoliopsida</taxon>
        <taxon>Liliopsida</taxon>
        <taxon>Araceae</taxon>
        <taxon>Lemnoideae</taxon>
        <taxon>Spirodela</taxon>
    </lineage>
</organism>
<dbReference type="Pfam" id="PF09117">
    <property type="entry name" value="MiAMP1"/>
    <property type="match status" value="1"/>
</dbReference>